<sequence>MIFVTKVVNIEVLDYLGILEDVNELFEIYRLFNQKKIENLIKSQQGALDEFVVKESQVPIESENINTKLDVNEDSNDNNSKDHNDNEDNVFIHSFGSTDNIEDLNDDDIESLNFHIDIFDPRCWDALDSKMFDVLAVKGHIRDKSIQKGPKKNFKRRFVSDLYVRILDNEHDKVFYFCCKIFKKEYVKGGLVNKGYDDWAHVEFLAKHSLAFRGIKERLYENNNGNFLGLGEMLAKFDPIIQEHLGHKIQNELIFLLASSIRSEIVKKITQAKYFSVILDCAADELMFLDLDVDMCEGKDMTMDPI</sequence>
<keyword evidence="3" id="KW-1185">Reference proteome</keyword>
<dbReference type="PANTHER" id="PTHR45749:SF35">
    <property type="entry name" value="AC-LIKE TRANSPOSASE-RELATED"/>
    <property type="match status" value="1"/>
</dbReference>
<dbReference type="EnsemblPlants" id="Kaladp0048s0804.1.v1.1">
    <property type="protein sequence ID" value="Kaladp0048s0804.1.v1.1"/>
    <property type="gene ID" value="Kaladp0048s0804.v1.1"/>
</dbReference>
<organism evidence="2 3">
    <name type="scientific">Kalanchoe fedtschenkoi</name>
    <name type="common">Lavender scallops</name>
    <name type="synonym">South American air plant</name>
    <dbReference type="NCBI Taxonomy" id="63787"/>
    <lineage>
        <taxon>Eukaryota</taxon>
        <taxon>Viridiplantae</taxon>
        <taxon>Streptophyta</taxon>
        <taxon>Embryophyta</taxon>
        <taxon>Tracheophyta</taxon>
        <taxon>Spermatophyta</taxon>
        <taxon>Magnoliopsida</taxon>
        <taxon>eudicotyledons</taxon>
        <taxon>Gunneridae</taxon>
        <taxon>Pentapetalae</taxon>
        <taxon>Saxifragales</taxon>
        <taxon>Crassulaceae</taxon>
        <taxon>Kalanchoe</taxon>
    </lineage>
</organism>
<evidence type="ECO:0008006" key="4">
    <source>
        <dbReference type="Google" id="ProtNLM"/>
    </source>
</evidence>
<protein>
    <recommendedName>
        <fullName evidence="4">DUF4371 domain-containing protein</fullName>
    </recommendedName>
</protein>
<reference evidence="2" key="1">
    <citation type="submission" date="2021-01" db="UniProtKB">
        <authorList>
            <consortium name="EnsemblPlants"/>
        </authorList>
    </citation>
    <scope>IDENTIFICATION</scope>
</reference>
<dbReference type="AlphaFoldDB" id="A0A7N0TZT5"/>
<proteinExistence type="predicted"/>
<evidence type="ECO:0000313" key="3">
    <source>
        <dbReference type="Proteomes" id="UP000594263"/>
    </source>
</evidence>
<evidence type="ECO:0000256" key="1">
    <source>
        <dbReference type="SAM" id="MobiDB-lite"/>
    </source>
</evidence>
<dbReference type="Gramene" id="Kaladp0048s0804.1.v1.1">
    <property type="protein sequence ID" value="Kaladp0048s0804.1.v1.1"/>
    <property type="gene ID" value="Kaladp0048s0804.v1.1"/>
</dbReference>
<accession>A0A7N0TZT5</accession>
<dbReference type="Proteomes" id="UP000594263">
    <property type="component" value="Unplaced"/>
</dbReference>
<evidence type="ECO:0000313" key="2">
    <source>
        <dbReference type="EnsemblPlants" id="Kaladp0048s0804.1.v1.1"/>
    </source>
</evidence>
<dbReference type="PANTHER" id="PTHR45749">
    <property type="match status" value="1"/>
</dbReference>
<name>A0A7N0TZT5_KALFE</name>
<feature type="region of interest" description="Disordered" evidence="1">
    <location>
        <begin position="64"/>
        <end position="86"/>
    </location>
</feature>